<organism evidence="4 5">
    <name type="scientific">Daphnia pulex</name>
    <name type="common">Water flea</name>
    <dbReference type="NCBI Taxonomy" id="6669"/>
    <lineage>
        <taxon>Eukaryota</taxon>
        <taxon>Metazoa</taxon>
        <taxon>Ecdysozoa</taxon>
        <taxon>Arthropoda</taxon>
        <taxon>Crustacea</taxon>
        <taxon>Branchiopoda</taxon>
        <taxon>Diplostraca</taxon>
        <taxon>Cladocera</taxon>
        <taxon>Anomopoda</taxon>
        <taxon>Daphniidae</taxon>
        <taxon>Daphnia</taxon>
    </lineage>
</organism>
<dbReference type="KEGG" id="dpx:DAPPUDRAFT_320999"/>
<dbReference type="Gene3D" id="2.60.40.10">
    <property type="entry name" value="Immunoglobulins"/>
    <property type="match status" value="1"/>
</dbReference>
<evidence type="ECO:0000313" key="4">
    <source>
        <dbReference type="EMBL" id="EFX77799.1"/>
    </source>
</evidence>
<dbReference type="EMBL" id="GL732560">
    <property type="protein sequence ID" value="EFX77799.1"/>
    <property type="molecule type" value="Genomic_DNA"/>
</dbReference>
<evidence type="ECO:0000259" key="3">
    <source>
        <dbReference type="Pfam" id="PF16794"/>
    </source>
</evidence>
<dbReference type="InterPro" id="IPR013783">
    <property type="entry name" value="Ig-like_fold"/>
</dbReference>
<dbReference type="OrthoDB" id="6362845at2759"/>
<dbReference type="AlphaFoldDB" id="E9GRN2"/>
<evidence type="ECO:0000313" key="5">
    <source>
        <dbReference type="Proteomes" id="UP000000305"/>
    </source>
</evidence>
<name>E9GRN2_DAPPU</name>
<feature type="coiled-coil region" evidence="1">
    <location>
        <begin position="370"/>
        <end position="397"/>
    </location>
</feature>
<feature type="compositionally biased region" description="Gly residues" evidence="2">
    <location>
        <begin position="7"/>
        <end position="18"/>
    </location>
</feature>
<keyword evidence="1" id="KW-0175">Coiled coil</keyword>
<keyword evidence="5" id="KW-1185">Reference proteome</keyword>
<proteinExistence type="predicted"/>
<dbReference type="SUPFAM" id="SSF49265">
    <property type="entry name" value="Fibronectin type III"/>
    <property type="match status" value="1"/>
</dbReference>
<feature type="region of interest" description="Disordered" evidence="2">
    <location>
        <begin position="277"/>
        <end position="303"/>
    </location>
</feature>
<feature type="domain" description="Activating transcription factor 7-interacting protein Fn3" evidence="3">
    <location>
        <begin position="520"/>
        <end position="621"/>
    </location>
</feature>
<dbReference type="InParanoid" id="E9GRN2"/>
<reference evidence="4 5" key="1">
    <citation type="journal article" date="2011" name="Science">
        <title>The ecoresponsive genome of Daphnia pulex.</title>
        <authorList>
            <person name="Colbourne J.K."/>
            <person name="Pfrender M.E."/>
            <person name="Gilbert D."/>
            <person name="Thomas W.K."/>
            <person name="Tucker A."/>
            <person name="Oakley T.H."/>
            <person name="Tokishita S."/>
            <person name="Aerts A."/>
            <person name="Arnold G.J."/>
            <person name="Basu M.K."/>
            <person name="Bauer D.J."/>
            <person name="Caceres C.E."/>
            <person name="Carmel L."/>
            <person name="Casola C."/>
            <person name="Choi J.H."/>
            <person name="Detter J.C."/>
            <person name="Dong Q."/>
            <person name="Dusheyko S."/>
            <person name="Eads B.D."/>
            <person name="Frohlich T."/>
            <person name="Geiler-Samerotte K.A."/>
            <person name="Gerlach D."/>
            <person name="Hatcher P."/>
            <person name="Jogdeo S."/>
            <person name="Krijgsveld J."/>
            <person name="Kriventseva E.V."/>
            <person name="Kultz D."/>
            <person name="Laforsch C."/>
            <person name="Lindquist E."/>
            <person name="Lopez J."/>
            <person name="Manak J.R."/>
            <person name="Muller J."/>
            <person name="Pangilinan J."/>
            <person name="Patwardhan R.P."/>
            <person name="Pitluck S."/>
            <person name="Pritham E.J."/>
            <person name="Rechtsteiner A."/>
            <person name="Rho M."/>
            <person name="Rogozin I.B."/>
            <person name="Sakarya O."/>
            <person name="Salamov A."/>
            <person name="Schaack S."/>
            <person name="Shapiro H."/>
            <person name="Shiga Y."/>
            <person name="Skalitzky C."/>
            <person name="Smith Z."/>
            <person name="Souvorov A."/>
            <person name="Sung W."/>
            <person name="Tang Z."/>
            <person name="Tsuchiya D."/>
            <person name="Tu H."/>
            <person name="Vos H."/>
            <person name="Wang M."/>
            <person name="Wolf Y.I."/>
            <person name="Yamagata H."/>
            <person name="Yamada T."/>
            <person name="Ye Y."/>
            <person name="Shaw J.R."/>
            <person name="Andrews J."/>
            <person name="Crease T.J."/>
            <person name="Tang H."/>
            <person name="Lucas S.M."/>
            <person name="Robertson H.M."/>
            <person name="Bork P."/>
            <person name="Koonin E.V."/>
            <person name="Zdobnov E.M."/>
            <person name="Grigoriev I.V."/>
            <person name="Lynch M."/>
            <person name="Boore J.L."/>
        </authorList>
    </citation>
    <scope>NUCLEOTIDE SEQUENCE [LARGE SCALE GENOMIC DNA]</scope>
</reference>
<dbReference type="InterPro" id="IPR056565">
    <property type="entry name" value="Fn3_ATF7IP"/>
</dbReference>
<protein>
    <recommendedName>
        <fullName evidence="3">Activating transcription factor 7-interacting protein Fn3 domain-containing protein</fullName>
    </recommendedName>
</protein>
<dbReference type="InterPro" id="IPR036116">
    <property type="entry name" value="FN3_sf"/>
</dbReference>
<dbReference type="Pfam" id="PF16794">
    <property type="entry name" value="fn3_4"/>
    <property type="match status" value="1"/>
</dbReference>
<feature type="region of interest" description="Disordered" evidence="2">
    <location>
        <begin position="1"/>
        <end position="135"/>
    </location>
</feature>
<feature type="compositionally biased region" description="Low complexity" evidence="2">
    <location>
        <begin position="36"/>
        <end position="48"/>
    </location>
</feature>
<feature type="compositionally biased region" description="Low complexity" evidence="2">
    <location>
        <begin position="85"/>
        <end position="135"/>
    </location>
</feature>
<gene>
    <name evidence="4" type="ORF">DAPPUDRAFT_320999</name>
</gene>
<evidence type="ECO:0000256" key="2">
    <source>
        <dbReference type="SAM" id="MobiDB-lite"/>
    </source>
</evidence>
<dbReference type="HOGENOM" id="CLU_436984_0_0_1"/>
<evidence type="ECO:0000256" key="1">
    <source>
        <dbReference type="SAM" id="Coils"/>
    </source>
</evidence>
<accession>E9GRN2</accession>
<dbReference type="Proteomes" id="UP000000305">
    <property type="component" value="Unassembled WGS sequence"/>
</dbReference>
<sequence length="626" mass="69275">MDFSSSGGAGGASSGGGSKNYNVTASLHHHHHQQIHHSGSSNHYNSSGVASHLNSAHHATSHQHHSGGGNISPPQSHHQLGHQLAAQGSTAASTAAATTVVKSEETVAATNNNNNNNNMATSSTTSASQQQQQQTAAQQLATAGFGVSAAGVNLSVNIGVNITGVTPESAAAPWATAAAAYTSRRIQKEFTDWRFVRKETAKAKQEIQSGFVRRLVRNHQETMFSGLLMQIKIRITREITYHNENSQFNYFCECDVAYFHSESMDNLERNESRRLKNNVNSTPFDRTPLDSSEEEMVRPSLAGDGSLHFSSRKRLRSAEMVPVSDSNLLNGNHVEEPAPLAKSLKRFSREELEQIIMGHMVGYMSTYKPYADIEQELDNCKKRIENFQQKNILLTKEVVDLRNIVKSFVTKNASKYNRPIKQLRSVGIQVNPSVNIDDVKLENVERDSSPSTSSSYCASIPVKKREKLREEDVQQQAMSIQSDQTKEDDDLMVMFENSTNFTQSGISLDQHKSIPVVEPIPTKPIVTVTKTTNNYTAALRISWKFPESNHAKIASCRVFMLIENKNRSVNNDQNWFPIGGDTSRMSCTIPLGRPDKLQNRYQFKVRATGINGQEGPYSDVAHADFP</sequence>